<accession>A0AAD4IRL5</accession>
<evidence type="ECO:0000313" key="2">
    <source>
        <dbReference type="Proteomes" id="UP001190926"/>
    </source>
</evidence>
<reference evidence="1 2" key="1">
    <citation type="journal article" date="2021" name="Nat. Commun.">
        <title>Incipient diploidization of the medicinal plant Perilla within 10,000 years.</title>
        <authorList>
            <person name="Zhang Y."/>
            <person name="Shen Q."/>
            <person name="Leng L."/>
            <person name="Zhang D."/>
            <person name="Chen S."/>
            <person name="Shi Y."/>
            <person name="Ning Z."/>
            <person name="Chen S."/>
        </authorList>
    </citation>
    <scope>NUCLEOTIDE SEQUENCE [LARGE SCALE GENOMIC DNA]</scope>
    <source>
        <strain evidence="2">cv. PC099</strain>
    </source>
</reference>
<name>A0AAD4IRL5_PERFH</name>
<dbReference type="AlphaFoldDB" id="A0AAD4IRL5"/>
<comment type="caution">
    <text evidence="1">The sequence shown here is derived from an EMBL/GenBank/DDBJ whole genome shotgun (WGS) entry which is preliminary data.</text>
</comment>
<keyword evidence="2" id="KW-1185">Reference proteome</keyword>
<dbReference type="EMBL" id="SDAM02004199">
    <property type="protein sequence ID" value="KAH6820280.1"/>
    <property type="molecule type" value="Genomic_DNA"/>
</dbReference>
<sequence length="124" mass="13813">MEEQMELQNINPVKLKLELKPLSDGRYDHAKQISVFWLSSDAVEVLICGADLVRQLHGIKKPLMTHAATLLRVLRRSKSISELGVAAGREGDVLAVDGWGGHITAEQLLRFRRSTTAPSSTWRP</sequence>
<protein>
    <submittedName>
        <fullName evidence="1">Uncharacterized protein</fullName>
    </submittedName>
</protein>
<organism evidence="1 2">
    <name type="scientific">Perilla frutescens var. hirtella</name>
    <name type="common">Perilla citriodora</name>
    <name type="synonym">Perilla setoyensis</name>
    <dbReference type="NCBI Taxonomy" id="608512"/>
    <lineage>
        <taxon>Eukaryota</taxon>
        <taxon>Viridiplantae</taxon>
        <taxon>Streptophyta</taxon>
        <taxon>Embryophyta</taxon>
        <taxon>Tracheophyta</taxon>
        <taxon>Spermatophyta</taxon>
        <taxon>Magnoliopsida</taxon>
        <taxon>eudicotyledons</taxon>
        <taxon>Gunneridae</taxon>
        <taxon>Pentapetalae</taxon>
        <taxon>asterids</taxon>
        <taxon>lamiids</taxon>
        <taxon>Lamiales</taxon>
        <taxon>Lamiaceae</taxon>
        <taxon>Nepetoideae</taxon>
        <taxon>Elsholtzieae</taxon>
        <taxon>Perilla</taxon>
    </lineage>
</organism>
<gene>
    <name evidence="1" type="ORF">C2S53_014018</name>
</gene>
<evidence type="ECO:0000313" key="1">
    <source>
        <dbReference type="EMBL" id="KAH6820280.1"/>
    </source>
</evidence>
<dbReference type="Proteomes" id="UP001190926">
    <property type="component" value="Unassembled WGS sequence"/>
</dbReference>
<proteinExistence type="predicted"/>